<dbReference type="SUPFAM" id="SSF56601">
    <property type="entry name" value="beta-lactamase/transpeptidase-like"/>
    <property type="match status" value="1"/>
</dbReference>
<comment type="caution">
    <text evidence="3">The sequence shown here is derived from an EMBL/GenBank/DDBJ whole genome shotgun (WGS) entry which is preliminary data.</text>
</comment>
<keyword evidence="1 3" id="KW-0378">Hydrolase</keyword>
<evidence type="ECO:0000313" key="4">
    <source>
        <dbReference type="Proteomes" id="UP000703674"/>
    </source>
</evidence>
<dbReference type="InterPro" id="IPR012338">
    <property type="entry name" value="Beta-lactam/transpept-like"/>
</dbReference>
<reference evidence="3 4" key="1">
    <citation type="submission" date="2020-03" db="EMBL/GenBank/DDBJ databases">
        <title>Salinimicrobium sp. nov, isolated from SCS.</title>
        <authorList>
            <person name="Cao W.R."/>
        </authorList>
    </citation>
    <scope>NUCLEOTIDE SEQUENCE [LARGE SCALE GENOMIC DNA]</scope>
    <source>
        <strain evidence="4">J15B91</strain>
    </source>
</reference>
<dbReference type="PANTHER" id="PTHR43283:SF11">
    <property type="entry name" value="BETA-LACTAMASE-RELATED DOMAIN-CONTAINING PROTEIN"/>
    <property type="match status" value="1"/>
</dbReference>
<evidence type="ECO:0000256" key="1">
    <source>
        <dbReference type="ARBA" id="ARBA00022801"/>
    </source>
</evidence>
<dbReference type="Gene3D" id="3.40.710.10">
    <property type="entry name" value="DD-peptidase/beta-lactamase superfamily"/>
    <property type="match status" value="1"/>
</dbReference>
<keyword evidence="4" id="KW-1185">Reference proteome</keyword>
<evidence type="ECO:0000259" key="2">
    <source>
        <dbReference type="Pfam" id="PF00144"/>
    </source>
</evidence>
<evidence type="ECO:0000313" key="3">
    <source>
        <dbReference type="EMBL" id="NJW55120.1"/>
    </source>
</evidence>
<feature type="domain" description="Beta-lactamase-related" evidence="2">
    <location>
        <begin position="24"/>
        <end position="136"/>
    </location>
</feature>
<gene>
    <name evidence="3" type="ORF">HC175_19595</name>
</gene>
<dbReference type="InterPro" id="IPR050789">
    <property type="entry name" value="Diverse_Enzym_Activities"/>
</dbReference>
<proteinExistence type="predicted"/>
<dbReference type="Pfam" id="PF00144">
    <property type="entry name" value="Beta-lactamase"/>
    <property type="match status" value="1"/>
</dbReference>
<protein>
    <submittedName>
        <fullName evidence="3">Serine hydrolase</fullName>
    </submittedName>
</protein>
<dbReference type="Proteomes" id="UP000703674">
    <property type="component" value="Unassembled WGS sequence"/>
</dbReference>
<organism evidence="3 4">
    <name type="scientific">Salinimicrobium oceani</name>
    <dbReference type="NCBI Taxonomy" id="2722702"/>
    <lineage>
        <taxon>Bacteria</taxon>
        <taxon>Pseudomonadati</taxon>
        <taxon>Bacteroidota</taxon>
        <taxon>Flavobacteriia</taxon>
        <taxon>Flavobacteriales</taxon>
        <taxon>Flavobacteriaceae</taxon>
        <taxon>Salinimicrobium</taxon>
    </lineage>
</organism>
<dbReference type="RefSeq" id="WP_168139798.1">
    <property type="nucleotide sequence ID" value="NZ_JAAVJR010000829.1"/>
</dbReference>
<dbReference type="EMBL" id="JAAVJR010000829">
    <property type="protein sequence ID" value="NJW55120.1"/>
    <property type="molecule type" value="Genomic_DNA"/>
</dbReference>
<feature type="non-terminal residue" evidence="3">
    <location>
        <position position="136"/>
    </location>
</feature>
<sequence>YKRRTFKETASEDYPIKIREGMYLHKDYPDKIVEAIKDSPLREKKEYVYSDFFFILAPRVVESRTELAFPEFLQQNFYRPLGATSVGFNPQLSPYKIVPTEHDFMFRQEPIHGTVHDEGAIMLGGVSGHAGLFANA</sequence>
<dbReference type="GO" id="GO:0016787">
    <property type="term" value="F:hydrolase activity"/>
    <property type="evidence" value="ECO:0007669"/>
    <property type="project" value="UniProtKB-KW"/>
</dbReference>
<dbReference type="PANTHER" id="PTHR43283">
    <property type="entry name" value="BETA-LACTAMASE-RELATED"/>
    <property type="match status" value="1"/>
</dbReference>
<accession>A0ABX1D3X5</accession>
<feature type="non-terminal residue" evidence="3">
    <location>
        <position position="1"/>
    </location>
</feature>
<name>A0ABX1D3X5_9FLAO</name>
<dbReference type="InterPro" id="IPR001466">
    <property type="entry name" value="Beta-lactam-related"/>
</dbReference>